<organism evidence="2 3">
    <name type="scientific">Paraphoma chrysanthemicola</name>
    <dbReference type="NCBI Taxonomy" id="798071"/>
    <lineage>
        <taxon>Eukaryota</taxon>
        <taxon>Fungi</taxon>
        <taxon>Dikarya</taxon>
        <taxon>Ascomycota</taxon>
        <taxon>Pezizomycotina</taxon>
        <taxon>Dothideomycetes</taxon>
        <taxon>Pleosporomycetidae</taxon>
        <taxon>Pleosporales</taxon>
        <taxon>Pleosporineae</taxon>
        <taxon>Phaeosphaeriaceae</taxon>
        <taxon>Paraphoma</taxon>
    </lineage>
</organism>
<reference evidence="2" key="1">
    <citation type="journal article" date="2021" name="Nat. Commun.">
        <title>Genetic determinants of endophytism in the Arabidopsis root mycobiome.</title>
        <authorList>
            <person name="Mesny F."/>
            <person name="Miyauchi S."/>
            <person name="Thiergart T."/>
            <person name="Pickel B."/>
            <person name="Atanasova L."/>
            <person name="Karlsson M."/>
            <person name="Huettel B."/>
            <person name="Barry K.W."/>
            <person name="Haridas S."/>
            <person name="Chen C."/>
            <person name="Bauer D."/>
            <person name="Andreopoulos W."/>
            <person name="Pangilinan J."/>
            <person name="LaButti K."/>
            <person name="Riley R."/>
            <person name="Lipzen A."/>
            <person name="Clum A."/>
            <person name="Drula E."/>
            <person name="Henrissat B."/>
            <person name="Kohler A."/>
            <person name="Grigoriev I.V."/>
            <person name="Martin F.M."/>
            <person name="Hacquard S."/>
        </authorList>
    </citation>
    <scope>NUCLEOTIDE SEQUENCE</scope>
    <source>
        <strain evidence="2">MPI-SDFR-AT-0120</strain>
    </source>
</reference>
<sequence>MTLTTPFGHGHLAMELRHFQYQSLSGSSTIRLVTILPGERIAQLILELEHVDLDSAPRYECLSYAWGQNDHDRPITVNNSSFLVSSTLHMALEHLRHEQRKRKIWIDAISINQADLDERSAQVAIMGEIYQNATRVNIWLGPATESSEQAMTFLRMMATDGRRISASSETIPADEEWLSRPIPQGSSSNAHTILSHKALSKDQNNSSTVSARLIRSSMTVVEFLIMQIFFREYSKAHAIKEATKNDFTVTGFPIHDYDHPHRKYFTNEWEPHWHALDELLARPWWGRTWIVQEVWSASEAVLWCGAATLRWKTFQKAMHYSEAWDDMGDAIKGTRRAQHWEALRRRYTLAINLANERVNGRTLSTLLVNSWDRASTDPRDKVFAMLSLIGKNEVVSMVPNYKKSMGQVYREAARDIMVKQGQMDVLLAASGVAGSGDLPSWVPDWRCEAVAKKPALLVNRHLMMKLYFTDSMSQVVLNGHGYRAAGNSKAFASFSDDLDVLTVLSQQIGRVGEVCKANIAALRDEEFTDRAFDFIIQSKFVSAKTQRREAYLRKHIDEQKDASILLATLTGGGKTREDRWAPTMRNIMRHRRLFVSQNGDMGIGPSDVQAGDIVFIISGCNFPFVLRPSGDNFAVVGEAYIYGQMNGESLAGPWSRLWDGAWKEILLH</sequence>
<dbReference type="Pfam" id="PF06985">
    <property type="entry name" value="HET"/>
    <property type="match status" value="1"/>
</dbReference>
<evidence type="ECO:0000313" key="3">
    <source>
        <dbReference type="Proteomes" id="UP000813461"/>
    </source>
</evidence>
<dbReference type="AlphaFoldDB" id="A0A8K0QYP7"/>
<accession>A0A8K0QYP7</accession>
<dbReference type="OrthoDB" id="5416609at2759"/>
<dbReference type="PANTHER" id="PTHR24148">
    <property type="entry name" value="ANKYRIN REPEAT DOMAIN-CONTAINING PROTEIN 39 HOMOLOG-RELATED"/>
    <property type="match status" value="1"/>
</dbReference>
<dbReference type="Proteomes" id="UP000813461">
    <property type="component" value="Unassembled WGS sequence"/>
</dbReference>
<dbReference type="EMBL" id="JAGMVJ010000016">
    <property type="protein sequence ID" value="KAH7079822.1"/>
    <property type="molecule type" value="Genomic_DNA"/>
</dbReference>
<protein>
    <submittedName>
        <fullName evidence="2">Heterokaryon incompatibility protein-domain-containing protein</fullName>
    </submittedName>
</protein>
<proteinExistence type="predicted"/>
<dbReference type="InterPro" id="IPR010730">
    <property type="entry name" value="HET"/>
</dbReference>
<dbReference type="PANTHER" id="PTHR24148:SF73">
    <property type="entry name" value="HET DOMAIN PROTEIN (AFU_ORTHOLOGUE AFUA_8G01020)"/>
    <property type="match status" value="1"/>
</dbReference>
<evidence type="ECO:0000313" key="2">
    <source>
        <dbReference type="EMBL" id="KAH7079822.1"/>
    </source>
</evidence>
<dbReference type="Pfam" id="PF26639">
    <property type="entry name" value="Het-6_barrel"/>
    <property type="match status" value="1"/>
</dbReference>
<feature type="domain" description="Heterokaryon incompatibility" evidence="1">
    <location>
        <begin position="59"/>
        <end position="293"/>
    </location>
</feature>
<dbReference type="InterPro" id="IPR052895">
    <property type="entry name" value="HetReg/Transcr_Mod"/>
</dbReference>
<keyword evidence="3" id="KW-1185">Reference proteome</keyword>
<evidence type="ECO:0000259" key="1">
    <source>
        <dbReference type="Pfam" id="PF06985"/>
    </source>
</evidence>
<comment type="caution">
    <text evidence="2">The sequence shown here is derived from an EMBL/GenBank/DDBJ whole genome shotgun (WGS) entry which is preliminary data.</text>
</comment>
<name>A0A8K0QYP7_9PLEO</name>
<gene>
    <name evidence="2" type="ORF">FB567DRAFT_533364</name>
</gene>